<dbReference type="EMBL" id="APQI01000006">
    <property type="protein sequence ID" value="ENV97619.1"/>
    <property type="molecule type" value="Genomic_DNA"/>
</dbReference>
<feature type="domain" description="Short tail fibre protein C-terminal" evidence="3">
    <location>
        <begin position="377"/>
        <end position="460"/>
    </location>
</feature>
<comment type="caution">
    <text evidence="4">The sequence shown here is derived from an EMBL/GenBank/DDBJ whole genome shotgun (WGS) entry which is preliminary data.</text>
</comment>
<reference evidence="4 5" key="1">
    <citation type="submission" date="2013-02" db="EMBL/GenBank/DDBJ databases">
        <title>The Genome Sequence of Acinetobacter calcoaceticus CIP 81.8.</title>
        <authorList>
            <consortium name="The Broad Institute Genome Sequencing Platform"/>
            <consortium name="The Broad Institute Genome Sequencing Center for Infectious Disease"/>
            <person name="Cerqueira G."/>
            <person name="Feldgarden M."/>
            <person name="Courvalin P."/>
            <person name="Perichon B."/>
            <person name="Grillot-Courvalin C."/>
            <person name="Clermont D."/>
            <person name="Rocha E."/>
            <person name="Yoon E.-J."/>
            <person name="Nemec A."/>
            <person name="Walker B."/>
            <person name="Young S.K."/>
            <person name="Zeng Q."/>
            <person name="Gargeya S."/>
            <person name="Fitzgerald M."/>
            <person name="Haas B."/>
            <person name="Abouelleil A."/>
            <person name="Alvarado L."/>
            <person name="Arachchi H.M."/>
            <person name="Berlin A.M."/>
            <person name="Chapman S.B."/>
            <person name="Dewar J."/>
            <person name="Goldberg J."/>
            <person name="Griggs A."/>
            <person name="Gujja S."/>
            <person name="Hansen M."/>
            <person name="Howarth C."/>
            <person name="Imamovic A."/>
            <person name="Larimer J."/>
            <person name="McCowan C."/>
            <person name="Murphy C."/>
            <person name="Neiman D."/>
            <person name="Pearson M."/>
            <person name="Priest M."/>
            <person name="Roberts A."/>
            <person name="Saif S."/>
            <person name="Shea T."/>
            <person name="Sisk P."/>
            <person name="Sykes S."/>
            <person name="Wortman J."/>
            <person name="Nusbaum C."/>
            <person name="Birren B."/>
        </authorList>
    </citation>
    <scope>NUCLEOTIDE SEQUENCE [LARGE SCALE GENOMIC DNA]</scope>
    <source>
        <strain evidence="4 5">CIP 81.8</strain>
    </source>
</reference>
<dbReference type="RefSeq" id="WP_005048930.1">
    <property type="nucleotide sequence ID" value="NZ_KB849780.1"/>
</dbReference>
<evidence type="ECO:0000259" key="2">
    <source>
        <dbReference type="Pfam" id="PF12571"/>
    </source>
</evidence>
<evidence type="ECO:0000259" key="3">
    <source>
        <dbReference type="Pfam" id="PF14928"/>
    </source>
</evidence>
<dbReference type="InterPro" id="IPR051934">
    <property type="entry name" value="Phage_Tail_Fiber_Structural"/>
</dbReference>
<sequence length="462" mass="49561">MKYKTIHTTLGLQLLAQAESTATQIRLTHMAVGDGGGQPIQLSLDMTALVRERFRAVVNRVYPDPENDLKFTAELIIPAAIGSFVIREIGIFDSNGNLFAVGNLPDITKPVAQDGITNDTVFRIPFFVKNAESVELKIDPNVVIATHSWIINTINTAKLLPGGTTGQVLKKKSNNDGDVEWGNASEVNIFVDSIEEQQVLAADQTHVTWSTVTTNGLAVYINGIRLHQATGADGWTANGATESILGKSYPAGTKILGVQNDPLGSAPYPLAKDKNLADVPNKVLARQNLNVYSKEEAKANGLPAGAIVYFAMNKAPTGFLKANFAAVSRTVYADLFAAIGTMYGAGDGVTTFNVPDGRAEFVRGLDDGRGIDVGRVIGSRQSQQVQKHKHLSLGEADPTIIWPFGASPSLGKLGSNGGTDWDNRYYYTNDGSDVGDAQPNPSGVIGDETRPRNVAWLCCIKY</sequence>
<name>A0ABN0K3R1_ACICA</name>
<evidence type="ECO:0000259" key="1">
    <source>
        <dbReference type="Pfam" id="PF07484"/>
    </source>
</evidence>
<gene>
    <name evidence="4" type="ORF">F936_03260</name>
</gene>
<feature type="domain" description="Phage tail fibre protein N-terminal" evidence="2">
    <location>
        <begin position="2"/>
        <end position="147"/>
    </location>
</feature>
<dbReference type="SUPFAM" id="SSF88874">
    <property type="entry name" value="Receptor-binding domain of short tail fibre protein gp12"/>
    <property type="match status" value="1"/>
</dbReference>
<dbReference type="PANTHER" id="PTHR35191:SF1">
    <property type="entry name" value="PROPHAGE SIDE TAIL FIBER PROTEIN HOMOLOG STFQ-RELATED"/>
    <property type="match status" value="1"/>
</dbReference>
<accession>A0ABN0K3R1</accession>
<dbReference type="InterPro" id="IPR022225">
    <property type="entry name" value="Phage_tail_fibre_N"/>
</dbReference>
<dbReference type="PANTHER" id="PTHR35191">
    <property type="entry name" value="PROPHAGE SIDE TAIL FIBER PROTEIN HOMOLOG STFQ-RELATED"/>
    <property type="match status" value="1"/>
</dbReference>
<feature type="domain" description="Phage tail collar" evidence="1">
    <location>
        <begin position="305"/>
        <end position="362"/>
    </location>
</feature>
<evidence type="ECO:0000313" key="4">
    <source>
        <dbReference type="EMBL" id="ENV97619.1"/>
    </source>
</evidence>
<proteinExistence type="predicted"/>
<dbReference type="Gene3D" id="4.10.1070.10">
    <property type="entry name" value="receptor-binding domain of the bacteriophage t4 short tail fibre, domain 2"/>
    <property type="match status" value="1"/>
</dbReference>
<evidence type="ECO:0008006" key="6">
    <source>
        <dbReference type="Google" id="ProtNLM"/>
    </source>
</evidence>
<protein>
    <recommendedName>
        <fullName evidence="6">Phage tail collar domain-containing protein</fullName>
    </recommendedName>
</protein>
<evidence type="ECO:0000313" key="5">
    <source>
        <dbReference type="Proteomes" id="UP000013024"/>
    </source>
</evidence>
<dbReference type="GeneID" id="92918384"/>
<dbReference type="Pfam" id="PF07484">
    <property type="entry name" value="Collar"/>
    <property type="match status" value="1"/>
</dbReference>
<dbReference type="Pfam" id="PF12571">
    <property type="entry name" value="Phage_tail_fib"/>
    <property type="match status" value="1"/>
</dbReference>
<dbReference type="InterPro" id="IPR044916">
    <property type="entry name" value="Short_tail_fibre_C_sf"/>
</dbReference>
<organism evidence="4 5">
    <name type="scientific">Acinetobacter calcoaceticus DSM 30006 = CIP 81.8</name>
    <dbReference type="NCBI Taxonomy" id="981331"/>
    <lineage>
        <taxon>Bacteria</taxon>
        <taxon>Pseudomonadati</taxon>
        <taxon>Pseudomonadota</taxon>
        <taxon>Gammaproteobacteria</taxon>
        <taxon>Moraxellales</taxon>
        <taxon>Moraxellaceae</taxon>
        <taxon>Acinetobacter</taxon>
        <taxon>Acinetobacter calcoaceticus/baumannii complex</taxon>
    </lineage>
</organism>
<dbReference type="Pfam" id="PF14928">
    <property type="entry name" value="S_tail_recep_bd"/>
    <property type="match status" value="1"/>
</dbReference>
<keyword evidence="5" id="KW-1185">Reference proteome</keyword>
<dbReference type="InterPro" id="IPR027448">
    <property type="entry name" value="Short_tail_fibre_C"/>
</dbReference>
<dbReference type="InterPro" id="IPR011083">
    <property type="entry name" value="Phage_tail_collar_dom"/>
</dbReference>
<dbReference type="Proteomes" id="UP000013024">
    <property type="component" value="Unassembled WGS sequence"/>
</dbReference>